<dbReference type="InterPro" id="IPR052604">
    <property type="entry name" value="Mito_Tim_assembly_helper"/>
</dbReference>
<dbReference type="InterPro" id="IPR016694">
    <property type="entry name" value="UCP017292"/>
</dbReference>
<evidence type="ECO:0000256" key="2">
    <source>
        <dbReference type="ARBA" id="ARBA00022771"/>
    </source>
</evidence>
<keyword evidence="6" id="KW-1185">Reference proteome</keyword>
<evidence type="ECO:0000313" key="5">
    <source>
        <dbReference type="EMBL" id="MFC5628236.1"/>
    </source>
</evidence>
<evidence type="ECO:0000259" key="4">
    <source>
        <dbReference type="PROSITE" id="PS51266"/>
    </source>
</evidence>
<proteinExistence type="predicted"/>
<keyword evidence="3" id="KW-0862">Zinc</keyword>
<reference evidence="6" key="1">
    <citation type="journal article" date="2019" name="Int. J. Syst. Evol. Microbiol.">
        <title>The Global Catalogue of Microorganisms (GCM) 10K type strain sequencing project: providing services to taxonomists for standard genome sequencing and annotation.</title>
        <authorList>
            <consortium name="The Broad Institute Genomics Platform"/>
            <consortium name="The Broad Institute Genome Sequencing Center for Infectious Disease"/>
            <person name="Wu L."/>
            <person name="Ma J."/>
        </authorList>
    </citation>
    <scope>NUCLEOTIDE SEQUENCE [LARGE SCALE GENOMIC DNA]</scope>
    <source>
        <strain evidence="6">CGMCC 1.15790</strain>
    </source>
</reference>
<feature type="domain" description="CHY-type" evidence="4">
    <location>
        <begin position="11"/>
        <end position="92"/>
    </location>
</feature>
<accession>A0ABW0U4A8</accession>
<dbReference type="PIRSF" id="PIRSF017292">
    <property type="entry name" value="UCP017292_Znf_CHY"/>
    <property type="match status" value="1"/>
</dbReference>
<evidence type="ECO:0000256" key="1">
    <source>
        <dbReference type="ARBA" id="ARBA00022723"/>
    </source>
</evidence>
<dbReference type="PANTHER" id="PTHR28082">
    <property type="entry name" value="ZINC FINGER PROTEIN"/>
    <property type="match status" value="1"/>
</dbReference>
<dbReference type="InterPro" id="IPR008913">
    <property type="entry name" value="Znf_CHY"/>
</dbReference>
<keyword evidence="2" id="KW-0863">Zinc-finger</keyword>
<organism evidence="5 6">
    <name type="scientific">Aliibacillus thermotolerans</name>
    <dbReference type="NCBI Taxonomy" id="1834418"/>
    <lineage>
        <taxon>Bacteria</taxon>
        <taxon>Bacillati</taxon>
        <taxon>Bacillota</taxon>
        <taxon>Bacilli</taxon>
        <taxon>Bacillales</taxon>
        <taxon>Bacillaceae</taxon>
        <taxon>Aliibacillus</taxon>
    </lineage>
</organism>
<dbReference type="PROSITE" id="PS51266">
    <property type="entry name" value="ZF_CHY"/>
    <property type="match status" value="1"/>
</dbReference>
<dbReference type="Proteomes" id="UP001596143">
    <property type="component" value="Unassembled WGS sequence"/>
</dbReference>
<evidence type="ECO:0000313" key="6">
    <source>
        <dbReference type="Proteomes" id="UP001596143"/>
    </source>
</evidence>
<dbReference type="Pfam" id="PF05495">
    <property type="entry name" value="zf-CHY"/>
    <property type="match status" value="1"/>
</dbReference>
<dbReference type="SUPFAM" id="SSF161219">
    <property type="entry name" value="CHY zinc finger-like"/>
    <property type="match status" value="1"/>
</dbReference>
<name>A0ABW0U4A8_9BACI</name>
<sequence length="111" mass="13289">MIGHTSVYGVRIDDETRCAHYHSTFDRIAIQFYCCRRFYACFDCHKHMCDHSHQVWPQDKFDYHAVLCGSCGKKMSIHEYLHSDFLCPHCHVSFNPGCRFHYPLYFEWTTN</sequence>
<dbReference type="PANTHER" id="PTHR28082:SF1">
    <property type="entry name" value="HELPER OF TIM PROTEIN 13"/>
    <property type="match status" value="1"/>
</dbReference>
<dbReference type="EMBL" id="JBHSPF010000018">
    <property type="protein sequence ID" value="MFC5628236.1"/>
    <property type="molecule type" value="Genomic_DNA"/>
</dbReference>
<protein>
    <submittedName>
        <fullName evidence="5">CHY zinc finger protein</fullName>
    </submittedName>
</protein>
<gene>
    <name evidence="5" type="ORF">ACFPTR_04920</name>
</gene>
<dbReference type="RefSeq" id="WP_270897598.1">
    <property type="nucleotide sequence ID" value="NZ_JBHSPF010000018.1"/>
</dbReference>
<evidence type="ECO:0000256" key="3">
    <source>
        <dbReference type="ARBA" id="ARBA00022833"/>
    </source>
</evidence>
<comment type="caution">
    <text evidence="5">The sequence shown here is derived from an EMBL/GenBank/DDBJ whole genome shotgun (WGS) entry which is preliminary data.</text>
</comment>
<keyword evidence="1" id="KW-0479">Metal-binding</keyword>
<dbReference type="InterPro" id="IPR037274">
    <property type="entry name" value="Znf_CHY_sf"/>
</dbReference>